<dbReference type="PANTHER" id="PTHR43649">
    <property type="entry name" value="ARABINOSE-BINDING PROTEIN-RELATED"/>
    <property type="match status" value="1"/>
</dbReference>
<protein>
    <submittedName>
        <fullName evidence="7">Extracellular solute-binding protein</fullName>
    </submittedName>
</protein>
<feature type="signal peptide" evidence="6">
    <location>
        <begin position="1"/>
        <end position="25"/>
    </location>
</feature>
<feature type="chain" id="PRO_5046800719" evidence="6">
    <location>
        <begin position="26"/>
        <end position="537"/>
    </location>
</feature>
<keyword evidence="2 6" id="KW-0732">Signal</keyword>
<name>A0ABY5SG75_9BACL</name>
<keyword evidence="1" id="KW-1003">Cell membrane</keyword>
<proteinExistence type="predicted"/>
<evidence type="ECO:0000256" key="6">
    <source>
        <dbReference type="SAM" id="SignalP"/>
    </source>
</evidence>
<dbReference type="PROSITE" id="PS51257">
    <property type="entry name" value="PROKAR_LIPOPROTEIN"/>
    <property type="match status" value="1"/>
</dbReference>
<reference evidence="7" key="1">
    <citation type="submission" date="2022-01" db="EMBL/GenBank/DDBJ databases">
        <title>Paenibacillus spongiae sp. nov., isolated from marine sponge.</title>
        <authorList>
            <person name="Li Z."/>
            <person name="Zhang M."/>
        </authorList>
    </citation>
    <scope>NUCLEOTIDE SEQUENCE</scope>
    <source>
        <strain evidence="7">PHS-Z3</strain>
    </source>
</reference>
<organism evidence="7 8">
    <name type="scientific">Paenibacillus spongiae</name>
    <dbReference type="NCBI Taxonomy" id="2909671"/>
    <lineage>
        <taxon>Bacteria</taxon>
        <taxon>Bacillati</taxon>
        <taxon>Bacillota</taxon>
        <taxon>Bacilli</taxon>
        <taxon>Bacillales</taxon>
        <taxon>Paenibacillaceae</taxon>
        <taxon>Paenibacillus</taxon>
    </lineage>
</organism>
<accession>A0ABY5SG75</accession>
<dbReference type="SUPFAM" id="SSF53850">
    <property type="entry name" value="Periplasmic binding protein-like II"/>
    <property type="match status" value="1"/>
</dbReference>
<keyword evidence="4" id="KW-0564">Palmitate</keyword>
<dbReference type="Gene3D" id="3.40.190.10">
    <property type="entry name" value="Periplasmic binding protein-like II"/>
    <property type="match status" value="3"/>
</dbReference>
<evidence type="ECO:0000256" key="5">
    <source>
        <dbReference type="ARBA" id="ARBA00023288"/>
    </source>
</evidence>
<gene>
    <name evidence="7" type="ORF">L1F29_07775</name>
</gene>
<evidence type="ECO:0000256" key="3">
    <source>
        <dbReference type="ARBA" id="ARBA00023136"/>
    </source>
</evidence>
<sequence length="537" mass="59004">MKRLKLGFMSVLLLAVVVVSACSNAAPEKEENGGEKAAETLVNGKMVEPVTMTIAKSVNPNDNSLPEGDTVDNNAFTRLLKEKTNVEFKATLTGAAGDAYNQKLQVAIASDDIPDVMLVTESQLKQLVDSDMLEDLTDVYNKYANDWFREVYKSGNDQALKNATFDGKLMAIPGAVFESDSIQLLWIRKDWLDKLGLEVPKTLEDIEKVAKAFIEKDPDGNGKPDTVGLTGIPGLVGVTHGFDSIFSAFHAYPDFWIKDASGKVVHGSTAPETKQALELLRKWYEGGIIEKEFALRKDPNELVVGGKAGMHFGEWWTPWGFGTQAVKVDPKADWQAYPVPLDKEGTFNGKMVQISPTYAVVKKGYKYPEALMAVLNASATDAEFQNISNSINPGHMPVRLVTDWADAVTRRTANFQQYLGGNTDTSSFDIEATRLLDAIKSYSEKGTADLDSYGPAHSYLVGGGALLQPMNKVRNLYYSQTKTMEAKWTSITKVQNETFLKIIMGSAPLEAFDEYVTQFDKLGGNVIAKEVEEAISK</sequence>
<dbReference type="PANTHER" id="PTHR43649:SF33">
    <property type="entry name" value="POLYGALACTURONAN_RHAMNOGALACTURONAN-BINDING PROTEIN YTCQ"/>
    <property type="match status" value="1"/>
</dbReference>
<evidence type="ECO:0000313" key="7">
    <source>
        <dbReference type="EMBL" id="UVI31705.1"/>
    </source>
</evidence>
<keyword evidence="3" id="KW-0472">Membrane</keyword>
<evidence type="ECO:0000256" key="4">
    <source>
        <dbReference type="ARBA" id="ARBA00023139"/>
    </source>
</evidence>
<dbReference type="Proteomes" id="UP001057877">
    <property type="component" value="Chromosome"/>
</dbReference>
<keyword evidence="8" id="KW-1185">Reference proteome</keyword>
<evidence type="ECO:0000256" key="2">
    <source>
        <dbReference type="ARBA" id="ARBA00022729"/>
    </source>
</evidence>
<dbReference type="RefSeq" id="WP_258387767.1">
    <property type="nucleotide sequence ID" value="NZ_CP091430.1"/>
</dbReference>
<evidence type="ECO:0000256" key="1">
    <source>
        <dbReference type="ARBA" id="ARBA00022475"/>
    </source>
</evidence>
<dbReference type="InterPro" id="IPR006059">
    <property type="entry name" value="SBP"/>
</dbReference>
<dbReference type="CDD" id="cd13580">
    <property type="entry name" value="PBP2_AlgQ_like_1"/>
    <property type="match status" value="1"/>
</dbReference>
<dbReference type="Pfam" id="PF13416">
    <property type="entry name" value="SBP_bac_8"/>
    <property type="match status" value="1"/>
</dbReference>
<dbReference type="EMBL" id="CP091430">
    <property type="protein sequence ID" value="UVI31705.1"/>
    <property type="molecule type" value="Genomic_DNA"/>
</dbReference>
<evidence type="ECO:0000313" key="8">
    <source>
        <dbReference type="Proteomes" id="UP001057877"/>
    </source>
</evidence>
<keyword evidence="5" id="KW-0449">Lipoprotein</keyword>
<dbReference type="InterPro" id="IPR050490">
    <property type="entry name" value="Bact_solute-bd_prot1"/>
</dbReference>